<dbReference type="InterPro" id="IPR013210">
    <property type="entry name" value="LRR_N_plant-typ"/>
</dbReference>
<feature type="transmembrane region" description="Helical" evidence="10">
    <location>
        <begin position="1027"/>
        <end position="1049"/>
    </location>
</feature>
<sequence>MRTYERRWWWVKSEKQMALVVIIVIVTLQFQTKGCVGCLENERVGLLELKSYLNSLLSPKEESILKSWIHGDLKSDCCHWERVNCSDSIGGHIVDLSLNQIMPGTEDWVAPRPLNLSLLHSFPQLKSLDFSWNWFNHLFDPIHGYKSLQRLEKLRTLDFLGNRFNISVLPFLSAARSLRTLNLGNNLLIGAFPPNELASMPELRVLNLEWNGFMIFSVQGLINFRELEVLNLSENSINNIEAGDGLRTTKLKTLDLSYNQFSGAAPLKGLEYFVELKVLRLMGNLFDDTRSIQVLKDLPKFQELHLTANFFTNLESLGFVFPSSLQVLDLHANRLSLTPRGYSEICRLMHLRELDLSQNALTSMPYCLRNLTRLRTLDLSDNQLNGNLSSFVFGLPSALEYLSLLANDFNGSFWFNSLVNHTRLTVFKLSSRVGMIPDHTERSWVPLFQLKMLKLQNFIIGNAIPGFLVHQHDLCFIDISYSQLTGSFPAWLLQNNTRLQTMLLNNNSLTELQLPRLVHGLQVLDISSNRIHGSVQKDIGIVFPNLMYMKLDSNHFHGTIPSSMSEMKSLQFLDMSSNNLSGQLPITFLSSCYSLNFLKLSNNQLQGKILPEHANLTGLAWLALNGNNFSGSLGKGLLNSKNLYLIDISNNSFSGTLPLWIGRISSLSYLYMRGNQLKGLLPRQLQNLQQLKVIDISQNRFSGSIPRNVYFPSLVELRLHGNAYMGTIPDTLYEAKELEVLDLRNNNFSGKILNTIGKSSNLRVLLLRNNSLQSHIPEKICQLLSKVGLLDLSHNKFKGGIPSCLGNMSFSEPSDFNNFPQYLQGNSYFIDITHLQHCGYESAITGLGDDFRMGDQPTPATTVDFSTKNRYEAYEGNIIRNMHGLDLSSNQLSGEIPVEIGNLHNIRSLNLSSNCLIGSIPESISKLKDLESLDLSNNKLHGNIPPQLAELNNLGFFNVSYNNLSGEIPIKGHLLTFQEMSYIGNAHLCGLPTNKICNPMRLVEPNVSKQAKEEEEEGGDGMIDMVWFYWTCGAVYISTSLALFAFLYIESRWSREWFYQVDLFVHHLQRLKGHCN</sequence>
<gene>
    <name evidence="12" type="ORF">V5N11_014953</name>
</gene>
<dbReference type="GO" id="GO:0005886">
    <property type="term" value="C:plasma membrane"/>
    <property type="evidence" value="ECO:0007669"/>
    <property type="project" value="UniProtKB-SubCell"/>
</dbReference>
<organism evidence="12 13">
    <name type="scientific">Cardamine amara subsp. amara</name>
    <dbReference type="NCBI Taxonomy" id="228776"/>
    <lineage>
        <taxon>Eukaryota</taxon>
        <taxon>Viridiplantae</taxon>
        <taxon>Streptophyta</taxon>
        <taxon>Embryophyta</taxon>
        <taxon>Tracheophyta</taxon>
        <taxon>Spermatophyta</taxon>
        <taxon>Magnoliopsida</taxon>
        <taxon>eudicotyledons</taxon>
        <taxon>Gunneridae</taxon>
        <taxon>Pentapetalae</taxon>
        <taxon>rosids</taxon>
        <taxon>malvids</taxon>
        <taxon>Brassicales</taxon>
        <taxon>Brassicaceae</taxon>
        <taxon>Cardamineae</taxon>
        <taxon>Cardamine</taxon>
    </lineage>
</organism>
<dbReference type="SUPFAM" id="SSF52047">
    <property type="entry name" value="RNI-like"/>
    <property type="match status" value="2"/>
</dbReference>
<comment type="subcellular location">
    <subcellularLocation>
        <location evidence="1">Cell membrane</location>
        <topology evidence="1">Single-pass type I membrane protein</topology>
    </subcellularLocation>
</comment>
<dbReference type="Proteomes" id="UP001558713">
    <property type="component" value="Unassembled WGS sequence"/>
</dbReference>
<dbReference type="InterPro" id="IPR051502">
    <property type="entry name" value="RLP_Defense_Trigger"/>
</dbReference>
<dbReference type="PANTHER" id="PTHR48062">
    <property type="entry name" value="RECEPTOR-LIKE PROTEIN 14"/>
    <property type="match status" value="1"/>
</dbReference>
<evidence type="ECO:0000256" key="8">
    <source>
        <dbReference type="ARBA" id="ARBA00023170"/>
    </source>
</evidence>
<dbReference type="SUPFAM" id="SSF52058">
    <property type="entry name" value="L domain-like"/>
    <property type="match status" value="1"/>
</dbReference>
<keyword evidence="8" id="KW-0675">Receptor</keyword>
<dbReference type="SMART" id="SM00365">
    <property type="entry name" value="LRR_SD22"/>
    <property type="match status" value="5"/>
</dbReference>
<reference evidence="12 13" key="1">
    <citation type="submission" date="2024-04" db="EMBL/GenBank/DDBJ databases">
        <title>Genome assembly C_amara_ONT_v2.</title>
        <authorList>
            <person name="Yant L."/>
            <person name="Moore C."/>
            <person name="Slenker M."/>
        </authorList>
    </citation>
    <scope>NUCLEOTIDE SEQUENCE [LARGE SCALE GENOMIC DNA]</scope>
    <source>
        <tissue evidence="12">Leaf</tissue>
    </source>
</reference>
<evidence type="ECO:0000256" key="9">
    <source>
        <dbReference type="ARBA" id="ARBA00023180"/>
    </source>
</evidence>
<evidence type="ECO:0000256" key="3">
    <source>
        <dbReference type="ARBA" id="ARBA00022614"/>
    </source>
</evidence>
<comment type="similarity">
    <text evidence="2">Belongs to the RLP family.</text>
</comment>
<proteinExistence type="inferred from homology"/>
<keyword evidence="4 10" id="KW-0812">Transmembrane</keyword>
<keyword evidence="6 10" id="KW-1133">Transmembrane helix</keyword>
<keyword evidence="13" id="KW-1185">Reference proteome</keyword>
<protein>
    <submittedName>
        <fullName evidence="12">Receptor-like protein 1</fullName>
    </submittedName>
</protein>
<dbReference type="EMBL" id="JBANAX010000583">
    <property type="protein sequence ID" value="KAL1202002.1"/>
    <property type="molecule type" value="Genomic_DNA"/>
</dbReference>
<feature type="domain" description="Leucine-rich repeat-containing N-terminal plant-type" evidence="11">
    <location>
        <begin position="40"/>
        <end position="86"/>
    </location>
</feature>
<evidence type="ECO:0000256" key="7">
    <source>
        <dbReference type="ARBA" id="ARBA00023136"/>
    </source>
</evidence>
<dbReference type="Pfam" id="PF08263">
    <property type="entry name" value="LRRNT_2"/>
    <property type="match status" value="1"/>
</dbReference>
<keyword evidence="7 10" id="KW-0472">Membrane</keyword>
<dbReference type="Gene3D" id="3.80.10.10">
    <property type="entry name" value="Ribonuclease Inhibitor"/>
    <property type="match status" value="5"/>
</dbReference>
<dbReference type="PROSITE" id="PS51450">
    <property type="entry name" value="LRR"/>
    <property type="match status" value="4"/>
</dbReference>
<keyword evidence="9" id="KW-0325">Glycoprotein</keyword>
<dbReference type="SMART" id="SM00369">
    <property type="entry name" value="LRR_TYP"/>
    <property type="match status" value="14"/>
</dbReference>
<accession>A0ABD1A5B3</accession>
<comment type="caution">
    <text evidence="12">The sequence shown here is derived from an EMBL/GenBank/DDBJ whole genome shotgun (WGS) entry which is preliminary data.</text>
</comment>
<keyword evidence="5" id="KW-0677">Repeat</keyword>
<evidence type="ECO:0000256" key="4">
    <source>
        <dbReference type="ARBA" id="ARBA00022692"/>
    </source>
</evidence>
<evidence type="ECO:0000256" key="2">
    <source>
        <dbReference type="ARBA" id="ARBA00009592"/>
    </source>
</evidence>
<evidence type="ECO:0000313" key="12">
    <source>
        <dbReference type="EMBL" id="KAL1202002.1"/>
    </source>
</evidence>
<dbReference type="Pfam" id="PF13855">
    <property type="entry name" value="LRR_8"/>
    <property type="match status" value="3"/>
</dbReference>
<dbReference type="Pfam" id="PF00560">
    <property type="entry name" value="LRR_1"/>
    <property type="match status" value="6"/>
</dbReference>
<evidence type="ECO:0000256" key="5">
    <source>
        <dbReference type="ARBA" id="ARBA00022737"/>
    </source>
</evidence>
<evidence type="ECO:0000256" key="10">
    <source>
        <dbReference type="SAM" id="Phobius"/>
    </source>
</evidence>
<name>A0ABD1A5B3_CARAN</name>
<dbReference type="InterPro" id="IPR003591">
    <property type="entry name" value="Leu-rich_rpt_typical-subtyp"/>
</dbReference>
<evidence type="ECO:0000259" key="11">
    <source>
        <dbReference type="Pfam" id="PF08263"/>
    </source>
</evidence>
<keyword evidence="3" id="KW-0433">Leucine-rich repeat</keyword>
<dbReference type="InterPro" id="IPR032675">
    <property type="entry name" value="LRR_dom_sf"/>
</dbReference>
<dbReference type="AlphaFoldDB" id="A0ABD1A5B3"/>
<dbReference type="InterPro" id="IPR001611">
    <property type="entry name" value="Leu-rich_rpt"/>
</dbReference>
<dbReference type="PRINTS" id="PR00019">
    <property type="entry name" value="LEURICHRPT"/>
</dbReference>
<dbReference type="PANTHER" id="PTHR48062:SF63">
    <property type="entry name" value="RECEPTOR-LIKE PROTEIN 1"/>
    <property type="match status" value="1"/>
</dbReference>
<evidence type="ECO:0000256" key="1">
    <source>
        <dbReference type="ARBA" id="ARBA00004251"/>
    </source>
</evidence>
<evidence type="ECO:0000313" key="13">
    <source>
        <dbReference type="Proteomes" id="UP001558713"/>
    </source>
</evidence>
<evidence type="ECO:0000256" key="6">
    <source>
        <dbReference type="ARBA" id="ARBA00022989"/>
    </source>
</evidence>